<dbReference type="Pfam" id="PF01547">
    <property type="entry name" value="SBP_bac_1"/>
    <property type="match status" value="1"/>
</dbReference>
<keyword evidence="3" id="KW-1185">Reference proteome</keyword>
<comment type="caution">
    <text evidence="2">The sequence shown here is derived from an EMBL/GenBank/DDBJ whole genome shotgun (WGS) entry which is preliminary data.</text>
</comment>
<feature type="signal peptide" evidence="1">
    <location>
        <begin position="1"/>
        <end position="31"/>
    </location>
</feature>
<evidence type="ECO:0000256" key="1">
    <source>
        <dbReference type="SAM" id="SignalP"/>
    </source>
</evidence>
<organism evidence="2 3">
    <name type="scientific">Auraticoccus cholistanensis</name>
    <dbReference type="NCBI Taxonomy" id="2656650"/>
    <lineage>
        <taxon>Bacteria</taxon>
        <taxon>Bacillati</taxon>
        <taxon>Actinomycetota</taxon>
        <taxon>Actinomycetes</taxon>
        <taxon>Propionibacteriales</taxon>
        <taxon>Propionibacteriaceae</taxon>
        <taxon>Auraticoccus</taxon>
    </lineage>
</organism>
<dbReference type="RefSeq" id="WP_156607322.1">
    <property type="nucleotide sequence ID" value="NZ_WPCU01000003.1"/>
</dbReference>
<dbReference type="SUPFAM" id="SSF53850">
    <property type="entry name" value="Periplasmic binding protein-like II"/>
    <property type="match status" value="1"/>
</dbReference>
<reference evidence="2 3" key="1">
    <citation type="submission" date="2019-12" db="EMBL/GenBank/DDBJ databases">
        <title>Auraticoccus cholistani sp. nov., an actinomycete isolated from soil of Cholistan desert.</title>
        <authorList>
            <person name="Cheema M.T."/>
        </authorList>
    </citation>
    <scope>NUCLEOTIDE SEQUENCE [LARGE SCALE GENOMIC DNA]</scope>
    <source>
        <strain evidence="2 3">F435</strain>
    </source>
</reference>
<dbReference type="AlphaFoldDB" id="A0A6A9UZZ7"/>
<sequence>MTSTTRRPARLALAAGAVLSLLAVTAGCSTAGSGAAGVNGGELQNADADKEIQEGDRVVTYLSQSPDADREAIRLFEEANPGYKVTMYTAPGTSYQQVVTTQLAGGTAPDVLRTFPGNGSNLAVVQASEKGFLADLSDLSFTSRLSESLRSVMVDGEGRVVGVPMNSSGIGGMYNATALEEAGLSIPTTWSEVLQFCADASDAGKVAYGLGLKDAWTGQMVPYALAATLVQDDPELDAKMAAGETSFADSEWRDVFAKYLEMGEAGCFNDNPNGTAFSTVQDELRAGDTLATVGLSLTIGATLTGAPTGTEIEFAPLPATDDPAETRLSTGVGVTLSMNAKAADPEAAKKFLEFMATPQVQSVYATASKASPGLEVDDSYSGTQADEVVLAATEQGMVAQWPDQTWPNPRVQQAHFEGVQALFAGTQTVDGLVAELDAAYTS</sequence>
<protein>
    <submittedName>
        <fullName evidence="2">Extracellular solute-binding protein</fullName>
    </submittedName>
</protein>
<dbReference type="InterPro" id="IPR050490">
    <property type="entry name" value="Bact_solute-bd_prot1"/>
</dbReference>
<dbReference type="PANTHER" id="PTHR43649:SF30">
    <property type="entry name" value="ABC TRANSPORTER SUBSTRATE-BINDING PROTEIN"/>
    <property type="match status" value="1"/>
</dbReference>
<accession>A0A6A9UZZ7</accession>
<proteinExistence type="predicted"/>
<dbReference type="InterPro" id="IPR006059">
    <property type="entry name" value="SBP"/>
</dbReference>
<keyword evidence="1" id="KW-0732">Signal</keyword>
<dbReference type="EMBL" id="WPCU01000003">
    <property type="protein sequence ID" value="MVA74709.1"/>
    <property type="molecule type" value="Genomic_DNA"/>
</dbReference>
<evidence type="ECO:0000313" key="3">
    <source>
        <dbReference type="Proteomes" id="UP000435304"/>
    </source>
</evidence>
<gene>
    <name evidence="2" type="ORF">GC722_01470</name>
</gene>
<name>A0A6A9UZZ7_9ACTN</name>
<dbReference type="Proteomes" id="UP000435304">
    <property type="component" value="Unassembled WGS sequence"/>
</dbReference>
<dbReference type="PANTHER" id="PTHR43649">
    <property type="entry name" value="ARABINOSE-BINDING PROTEIN-RELATED"/>
    <property type="match status" value="1"/>
</dbReference>
<dbReference type="PROSITE" id="PS51257">
    <property type="entry name" value="PROKAR_LIPOPROTEIN"/>
    <property type="match status" value="1"/>
</dbReference>
<evidence type="ECO:0000313" key="2">
    <source>
        <dbReference type="EMBL" id="MVA74709.1"/>
    </source>
</evidence>
<dbReference type="Gene3D" id="3.40.190.10">
    <property type="entry name" value="Periplasmic binding protein-like II"/>
    <property type="match status" value="2"/>
</dbReference>
<feature type="chain" id="PRO_5025420430" evidence="1">
    <location>
        <begin position="32"/>
        <end position="442"/>
    </location>
</feature>